<dbReference type="PANTHER" id="PTHR43069:SF5">
    <property type="entry name" value="FUMARYLACETOACETASE"/>
    <property type="match status" value="1"/>
</dbReference>
<evidence type="ECO:0000256" key="10">
    <source>
        <dbReference type="PIRSR" id="PIRSR605959-1"/>
    </source>
</evidence>
<dbReference type="Pfam" id="PF01557">
    <property type="entry name" value="FAA_hydrolase"/>
    <property type="match status" value="1"/>
</dbReference>
<gene>
    <name evidence="17" type="ORF">NliqN6_0065</name>
</gene>
<dbReference type="OrthoDB" id="411064at2759"/>
<dbReference type="SUPFAM" id="SSF63433">
    <property type="entry name" value="Fumarylacetoacetate hydrolase, FAH, N-terminal domain"/>
    <property type="match status" value="1"/>
</dbReference>
<feature type="binding site" evidence="12">
    <location>
        <position position="238"/>
    </location>
    <ligand>
        <name>Mg(2+)</name>
        <dbReference type="ChEBI" id="CHEBI:18420"/>
    </ligand>
</feature>
<dbReference type="EMBL" id="BLZA01000002">
    <property type="protein sequence ID" value="GHJ83663.1"/>
    <property type="molecule type" value="Genomic_DNA"/>
</dbReference>
<dbReference type="GO" id="GO:0004334">
    <property type="term" value="F:fumarylacetoacetase activity"/>
    <property type="evidence" value="ECO:0007669"/>
    <property type="project" value="UniProtKB-UniRule"/>
</dbReference>
<protein>
    <recommendedName>
        <fullName evidence="3 13">Fumarylacetoacetase</fullName>
        <ecNumber evidence="3 13">3.7.1.2</ecNumber>
    </recommendedName>
    <alternativeName>
        <fullName evidence="13">Fumarylacetoacetate hydrolase</fullName>
    </alternativeName>
</protein>
<feature type="active site" description="Proton acceptor" evidence="10">
    <location>
        <position position="135"/>
    </location>
</feature>
<evidence type="ECO:0000256" key="8">
    <source>
        <dbReference type="ARBA" id="ARBA00022878"/>
    </source>
</evidence>
<evidence type="ECO:0000259" key="15">
    <source>
        <dbReference type="Pfam" id="PF01557"/>
    </source>
</evidence>
<keyword evidence="18" id="KW-1185">Reference proteome</keyword>
<keyword evidence="8 13" id="KW-0828">Tyrosine catabolism</keyword>
<dbReference type="InterPro" id="IPR011234">
    <property type="entry name" value="Fumarylacetoacetase-like_C"/>
</dbReference>
<evidence type="ECO:0000256" key="5">
    <source>
        <dbReference type="ARBA" id="ARBA00022801"/>
    </source>
</evidence>
<evidence type="ECO:0000256" key="3">
    <source>
        <dbReference type="ARBA" id="ARBA00012094"/>
    </source>
</evidence>
<evidence type="ECO:0000256" key="9">
    <source>
        <dbReference type="ARBA" id="ARBA00023232"/>
    </source>
</evidence>
<feature type="binding site" evidence="11">
    <location>
        <position position="245"/>
    </location>
    <ligand>
        <name>substrate</name>
    </ligand>
</feature>
<evidence type="ECO:0000256" key="13">
    <source>
        <dbReference type="RuleBase" id="RU366008"/>
    </source>
</evidence>
<dbReference type="SUPFAM" id="SSF56529">
    <property type="entry name" value="FAH"/>
    <property type="match status" value="1"/>
</dbReference>
<feature type="binding site" evidence="12">
    <location>
        <position position="205"/>
    </location>
    <ligand>
        <name>Ca(2+)</name>
        <dbReference type="ChEBI" id="CHEBI:29108"/>
    </ligand>
</feature>
<evidence type="ECO:0000256" key="14">
    <source>
        <dbReference type="SAM" id="MobiDB-lite"/>
    </source>
</evidence>
<evidence type="ECO:0000256" key="1">
    <source>
        <dbReference type="ARBA" id="ARBA00004782"/>
    </source>
</evidence>
<reference evidence="17" key="1">
    <citation type="submission" date="2020-07" db="EMBL/GenBank/DDBJ databases">
        <title>Draft Genome Sequence of a Deep-Sea Yeast, Naganishia (Cryptococcus) liquefaciens strain N6.</title>
        <authorList>
            <person name="Han Y.W."/>
            <person name="Kajitani R."/>
            <person name="Morimoto H."/>
            <person name="Parhat M."/>
            <person name="Tsubouchi H."/>
            <person name="Bakenova O."/>
            <person name="Ogata M."/>
            <person name="Argunhan B."/>
            <person name="Aoki R."/>
            <person name="Kajiwara S."/>
            <person name="Itoh T."/>
            <person name="Iwasaki H."/>
        </authorList>
    </citation>
    <scope>NUCLEOTIDE SEQUENCE</scope>
    <source>
        <strain evidence="17">N6</strain>
    </source>
</reference>
<dbReference type="PANTHER" id="PTHR43069">
    <property type="entry name" value="FUMARYLACETOACETASE"/>
    <property type="match status" value="1"/>
</dbReference>
<feature type="binding site" evidence="12">
    <location>
        <position position="128"/>
    </location>
    <ligand>
        <name>Ca(2+)</name>
        <dbReference type="ChEBI" id="CHEBI:29108"/>
    </ligand>
</feature>
<dbReference type="GO" id="GO:1902000">
    <property type="term" value="P:homogentisate catabolic process"/>
    <property type="evidence" value="ECO:0007669"/>
    <property type="project" value="TreeGrafter"/>
</dbReference>
<comment type="catalytic activity">
    <reaction evidence="13">
        <text>4-fumarylacetoacetate + H2O = acetoacetate + fumarate + H(+)</text>
        <dbReference type="Rhea" id="RHEA:10244"/>
        <dbReference type="ChEBI" id="CHEBI:13705"/>
        <dbReference type="ChEBI" id="CHEBI:15377"/>
        <dbReference type="ChEBI" id="CHEBI:15378"/>
        <dbReference type="ChEBI" id="CHEBI:18034"/>
        <dbReference type="ChEBI" id="CHEBI:29806"/>
        <dbReference type="EC" id="3.7.1.2"/>
    </reaction>
</comment>
<evidence type="ECO:0000256" key="2">
    <source>
        <dbReference type="ARBA" id="ARBA00010211"/>
    </source>
</evidence>
<dbReference type="UniPathway" id="UPA00139">
    <property type="reaction ID" value="UER00341"/>
</dbReference>
<dbReference type="Gene3D" id="2.30.30.230">
    <property type="entry name" value="Fumarylacetoacetase, N-terminal domain"/>
    <property type="match status" value="1"/>
</dbReference>
<feature type="domain" description="Fumarylacetoacetase N-terminal" evidence="16">
    <location>
        <begin position="16"/>
        <end position="120"/>
    </location>
</feature>
<keyword evidence="7 12" id="KW-0460">Magnesium</keyword>
<proteinExistence type="inferred from homology"/>
<evidence type="ECO:0000313" key="17">
    <source>
        <dbReference type="EMBL" id="GHJ83663.1"/>
    </source>
</evidence>
<comment type="pathway">
    <text evidence="1 13">Amino-acid degradation; L-phenylalanine degradation; acetoacetate and fumarate from L-phenylalanine: step 6/6.</text>
</comment>
<dbReference type="InterPro" id="IPR005959">
    <property type="entry name" value="Fumarylacetoacetase"/>
</dbReference>
<evidence type="ECO:0000256" key="6">
    <source>
        <dbReference type="ARBA" id="ARBA00022837"/>
    </source>
</evidence>
<dbReference type="Gene3D" id="3.90.850.10">
    <property type="entry name" value="Fumarylacetoacetase-like, C-terminal domain"/>
    <property type="match status" value="1"/>
</dbReference>
<dbReference type="EC" id="3.7.1.2" evidence="3 13"/>
<evidence type="ECO:0000256" key="12">
    <source>
        <dbReference type="PIRSR" id="PIRSR605959-3"/>
    </source>
</evidence>
<dbReference type="InterPro" id="IPR036663">
    <property type="entry name" value="Fumarylacetoacetase_C_sf"/>
</dbReference>
<keyword evidence="4 12" id="KW-0479">Metal-binding</keyword>
<comment type="cofactor">
    <cofactor evidence="13">
        <name>Mg(2+)</name>
        <dbReference type="ChEBI" id="CHEBI:18420"/>
    </cofactor>
    <cofactor evidence="13">
        <name>Ca(2+)</name>
        <dbReference type="ChEBI" id="CHEBI:29108"/>
    </cofactor>
</comment>
<evidence type="ECO:0000313" key="18">
    <source>
        <dbReference type="Proteomes" id="UP000620104"/>
    </source>
</evidence>
<dbReference type="Pfam" id="PF09298">
    <property type="entry name" value="FAA_hydrolase_N"/>
    <property type="match status" value="1"/>
</dbReference>
<keyword evidence="9 13" id="KW-0585">Phenylalanine catabolism</keyword>
<dbReference type="AlphaFoldDB" id="A0A8H3YBZ6"/>
<accession>A0A8H3YBZ6</accession>
<dbReference type="Proteomes" id="UP000620104">
    <property type="component" value="Unassembled WGS sequence"/>
</dbReference>
<organism evidence="17 18">
    <name type="scientific">Naganishia liquefaciens</name>
    <dbReference type="NCBI Taxonomy" id="104408"/>
    <lineage>
        <taxon>Eukaryota</taxon>
        <taxon>Fungi</taxon>
        <taxon>Dikarya</taxon>
        <taxon>Basidiomycota</taxon>
        <taxon>Agaricomycotina</taxon>
        <taxon>Tremellomycetes</taxon>
        <taxon>Filobasidiales</taxon>
        <taxon>Filobasidiaceae</taxon>
        <taxon>Naganishia</taxon>
    </lineage>
</organism>
<feature type="region of interest" description="Disordered" evidence="14">
    <location>
        <begin position="177"/>
        <end position="196"/>
    </location>
</feature>
<dbReference type="GO" id="GO:0006572">
    <property type="term" value="P:L-tyrosine catabolic process"/>
    <property type="evidence" value="ECO:0007669"/>
    <property type="project" value="UniProtKB-UniRule"/>
</dbReference>
<sequence length="429" mass="46215">MPSFIPIDSDSDFSIHNIPFGVFSQQGGEKRCATRIGDTVVDLRQLARKGAFDGVEGFSASWFEQTTLNDFASQPLSTRRAVRLHIQDLFTPDTNVSLEGKKDLLNTALFDANTVDLHLPVRVGDYTDFCASEYHTTNAGRLMKVPGPPLPPAWNYLPIGYHGRASSVVVSGTPITRPRGMRPPAPSSNSGPSFGPTASLDMEYEMAAIVGGKGNALGETLGTGDVMENIFGLAIMNDWSAREIQGFEMTPLGPFNGKNFGTTVSPWIVTLDALLPFKTGLPPREGIPEMAKYLQEDDDQPTFDIDLDMSITASGEEKPTHVMRSNLKHLAYSFGQMLAHHTVSGCPMQAGDMLGSGTISGPEPNSLACLLEITERGSKPFKTSGGQERVWLQDGDRVDMTAVAKRTVDGENANVGFGNCSGVIKPAKA</sequence>
<evidence type="ECO:0000256" key="4">
    <source>
        <dbReference type="ARBA" id="ARBA00022723"/>
    </source>
</evidence>
<keyword evidence="6 12" id="KW-0106">Calcium</keyword>
<dbReference type="InterPro" id="IPR015377">
    <property type="entry name" value="Fumarylacetoacetase_N"/>
</dbReference>
<feature type="binding site" evidence="12">
    <location>
        <position position="203"/>
    </location>
    <ligand>
        <name>Ca(2+)</name>
        <dbReference type="ChEBI" id="CHEBI:29108"/>
    </ligand>
</feature>
<feature type="binding site" evidence="12">
    <location>
        <position position="262"/>
    </location>
    <ligand>
        <name>Mg(2+)</name>
        <dbReference type="ChEBI" id="CHEBI:18420"/>
    </ligand>
</feature>
<comment type="similarity">
    <text evidence="2 13">Belongs to the FAH family.</text>
</comment>
<evidence type="ECO:0000259" key="16">
    <source>
        <dbReference type="Pfam" id="PF09298"/>
    </source>
</evidence>
<evidence type="ECO:0000256" key="7">
    <source>
        <dbReference type="ARBA" id="ARBA00022842"/>
    </source>
</evidence>
<comment type="caution">
    <text evidence="17">The sequence shown here is derived from an EMBL/GenBank/DDBJ whole genome shotgun (WGS) entry which is preliminary data.</text>
</comment>
<evidence type="ECO:0000256" key="11">
    <source>
        <dbReference type="PIRSR" id="PIRSR605959-2"/>
    </source>
</evidence>
<dbReference type="InterPro" id="IPR036462">
    <property type="entry name" value="Fumarylacetoacetase_N_sf"/>
</dbReference>
<keyword evidence="5 13" id="KW-0378">Hydrolase</keyword>
<dbReference type="GO" id="GO:0046872">
    <property type="term" value="F:metal ion binding"/>
    <property type="evidence" value="ECO:0007669"/>
    <property type="project" value="UniProtKB-UniRule"/>
</dbReference>
<feature type="binding site" evidence="11">
    <location>
        <position position="358"/>
    </location>
    <ligand>
        <name>substrate</name>
    </ligand>
</feature>
<dbReference type="NCBIfam" id="TIGR01266">
    <property type="entry name" value="fum_ac_acetase"/>
    <property type="match status" value="1"/>
</dbReference>
<dbReference type="GO" id="GO:0006559">
    <property type="term" value="P:L-phenylalanine catabolic process"/>
    <property type="evidence" value="ECO:0007669"/>
    <property type="project" value="UniProtKB-UniRule"/>
</dbReference>
<name>A0A8H3YBZ6_9TREE</name>
<feature type="binding site" evidence="12">
    <location>
        <position position="258"/>
    </location>
    <ligand>
        <name>Mg(2+)</name>
        <dbReference type="ChEBI" id="CHEBI:18420"/>
    </ligand>
</feature>
<feature type="domain" description="Fumarylacetoacetase-like C-terminal" evidence="15">
    <location>
        <begin position="129"/>
        <end position="402"/>
    </location>
</feature>
<feature type="binding site" evidence="12">
    <location>
        <position position="238"/>
    </location>
    <ligand>
        <name>Ca(2+)</name>
        <dbReference type="ChEBI" id="CHEBI:29108"/>
    </ligand>
</feature>